<dbReference type="PANTHER" id="PTHR43100">
    <property type="entry name" value="GLUTAMATE SYNTHASE [NADPH] SMALL CHAIN"/>
    <property type="match status" value="1"/>
</dbReference>
<dbReference type="Pfam" id="PF07992">
    <property type="entry name" value="Pyr_redox_2"/>
    <property type="match status" value="1"/>
</dbReference>
<evidence type="ECO:0000256" key="9">
    <source>
        <dbReference type="ARBA" id="ARBA00022643"/>
    </source>
</evidence>
<dbReference type="FunFam" id="3.20.20.70:FF:000017">
    <property type="entry name" value="Glutamate synthase [NADH], amyloplastic"/>
    <property type="match status" value="1"/>
</dbReference>
<dbReference type="InterPro" id="IPR023753">
    <property type="entry name" value="FAD/NAD-binding_dom"/>
</dbReference>
<comment type="catalytic activity">
    <reaction evidence="19">
        <text>2 L-glutamate + NAD(+) = L-glutamine + 2-oxoglutarate + NADH + H(+)</text>
        <dbReference type="Rhea" id="RHEA:13753"/>
        <dbReference type="ChEBI" id="CHEBI:15378"/>
        <dbReference type="ChEBI" id="CHEBI:16810"/>
        <dbReference type="ChEBI" id="CHEBI:29985"/>
        <dbReference type="ChEBI" id="CHEBI:57540"/>
        <dbReference type="ChEBI" id="CHEBI:57945"/>
        <dbReference type="ChEBI" id="CHEBI:58359"/>
        <dbReference type="EC" id="1.4.1.14"/>
    </reaction>
</comment>
<dbReference type="PROSITE" id="PS51278">
    <property type="entry name" value="GATASE_TYPE_2"/>
    <property type="match status" value="1"/>
</dbReference>
<evidence type="ECO:0000256" key="17">
    <source>
        <dbReference type="ARBA" id="ARBA00023291"/>
    </source>
</evidence>
<dbReference type="GO" id="GO:0050660">
    <property type="term" value="F:flavin adenine dinucleotide binding"/>
    <property type="evidence" value="ECO:0007669"/>
    <property type="project" value="InterPro"/>
</dbReference>
<keyword evidence="11" id="KW-0274">FAD</keyword>
<dbReference type="InterPro" id="IPR006005">
    <property type="entry name" value="Glut_synth_ssu1"/>
</dbReference>
<evidence type="ECO:0000259" key="23">
    <source>
        <dbReference type="PROSITE" id="PS51278"/>
    </source>
</evidence>
<organism evidence="24 25">
    <name type="scientific">Patiria miniata</name>
    <name type="common">Bat star</name>
    <name type="synonym">Asterina miniata</name>
    <dbReference type="NCBI Taxonomy" id="46514"/>
    <lineage>
        <taxon>Eukaryota</taxon>
        <taxon>Metazoa</taxon>
        <taxon>Echinodermata</taxon>
        <taxon>Eleutherozoa</taxon>
        <taxon>Asterozoa</taxon>
        <taxon>Asteroidea</taxon>
        <taxon>Valvatacea</taxon>
        <taxon>Valvatida</taxon>
        <taxon>Asterinidae</taxon>
        <taxon>Patiria</taxon>
    </lineage>
</organism>
<dbReference type="EnsemblMetazoa" id="XM_038192093.1">
    <property type="protein sequence ID" value="XP_038048021.1"/>
    <property type="gene ID" value="LOC119722078"/>
</dbReference>
<dbReference type="NCBIfam" id="TIGR01317">
    <property type="entry name" value="GOGAT_sm_gam"/>
    <property type="match status" value="1"/>
</dbReference>
<feature type="region of interest" description="Disordered" evidence="22">
    <location>
        <begin position="927"/>
        <end position="954"/>
    </location>
</feature>
<evidence type="ECO:0000256" key="6">
    <source>
        <dbReference type="ARBA" id="ARBA00009716"/>
    </source>
</evidence>
<comment type="cofactor">
    <cofactor evidence="2">
        <name>FAD</name>
        <dbReference type="ChEBI" id="CHEBI:57692"/>
    </cofactor>
</comment>
<keyword evidence="8" id="KW-0285">Flavoprotein</keyword>
<evidence type="ECO:0000256" key="22">
    <source>
        <dbReference type="SAM" id="MobiDB-lite"/>
    </source>
</evidence>
<keyword evidence="10" id="KW-0479">Metal-binding</keyword>
<dbReference type="PANTHER" id="PTHR43100:SF1">
    <property type="entry name" value="GLUTAMATE SYNTHASE [NADPH] SMALL CHAIN"/>
    <property type="match status" value="1"/>
</dbReference>
<evidence type="ECO:0000256" key="3">
    <source>
        <dbReference type="ARBA" id="ARBA00004802"/>
    </source>
</evidence>
<dbReference type="SUPFAM" id="SSF51395">
    <property type="entry name" value="FMN-linked oxidoreductases"/>
    <property type="match status" value="1"/>
</dbReference>
<dbReference type="InterPro" id="IPR029055">
    <property type="entry name" value="Ntn_hydrolases_N"/>
</dbReference>
<feature type="compositionally biased region" description="Basic and acidic residues" evidence="22">
    <location>
        <begin position="1561"/>
        <end position="1570"/>
    </location>
</feature>
<evidence type="ECO:0000256" key="7">
    <source>
        <dbReference type="ARBA" id="ARBA00022605"/>
    </source>
</evidence>
<dbReference type="GO" id="GO:0006537">
    <property type="term" value="P:glutamate biosynthetic process"/>
    <property type="evidence" value="ECO:0007669"/>
    <property type="project" value="UniProtKB-KW"/>
</dbReference>
<dbReference type="FunFam" id="2.160.20.60:FF:000001">
    <property type="entry name" value="Glutamate synthase, large subunit"/>
    <property type="match status" value="1"/>
</dbReference>
<dbReference type="GO" id="GO:0016639">
    <property type="term" value="F:oxidoreductase activity, acting on the CH-NH2 group of donors, NAD or NADP as acceptor"/>
    <property type="evidence" value="ECO:0007669"/>
    <property type="project" value="InterPro"/>
</dbReference>
<dbReference type="InterPro" id="IPR009051">
    <property type="entry name" value="Helical_ferredxn"/>
</dbReference>
<sequence>MTNMAGTSVLPELDLQTGLPKAQGLYDPQQEKDACGVGFIVNIHGIKSKKILEDASVMLCRMKHRGACSGDNNTGDGAGVMTAIPHQLYARVLREEQGVCLPGLTHYATGMIFLDKETAPQCEQLFDEIAAKCKLNVLCWRTVPHDSSVIGAISKSREPFIRQVFVTGETEGDELKRQVFALRKEATHTIPNQGYRFYICNLSVDTIVYKGMLTPKQLFEYFTDFKEPDFETHFAHVHSRFSTNTFPSWERAHPMRYISHNGEINSLRGNSNLMHAREGVMRSTVYGDQLKRLYPVVENGMSDSGQFDNVLEFLIMAGGRTLPEAVMTMVPEAWHKDHLMNPDKRDYYRWAAFAMEPWDGPALFTFSDGRYIGAILDRNGLRPSRYYITKSGFMIMGSEVGVVDIPHADVAQKGRLKPGRMLLVDTVVGEVTKDEELKLGIAKQRPVSKWLREQVFTLSDLYKAHKPSSPATTNQNRLSVQTDHRLPMFGYSVEHLNMLIIPIIKNKKEPLGSMGNDIPLACLSERNPLVFEYFKQLFAQVTNPPIDPIREHIVMSLACPIGPESNILEPSELQCKRLFLDTPILSLDDLEVIKATTFRGWKTKTIDMTFPIESGSSGLVPALDRVCSECSTAVDEGYTLLVLSDRNAGPERVPVSSLLTLGATHHHLIKTRQRLRVGLIVETGEAREMHHMCLLLGYGADAICPYLVYESVQSLRDQNLLSEQGEGGQYTDEEIAERFKVATGKGVAKVMAKMGISTLHSYKGAQIFEAVGLGQEVIDKCFLGTASRLGGATFEVLAEEAIQRHFVAYADRDGDIITSLEPGQYHWRSGGEKHINDPLSVANLQDATRNKSQLAYEKYRESQEAVIKDCTLRGQLDFKKSSCPLDLSLVEEASSIVKRFVTGAMSFGSLSIETHTTLAVAMNRIGGKSNTGEGGESEDRYVSNDPTNSTRSSIKQVASGRFGVTTSYLAHADELQIKMAQGAKPGEGGELPGHKVSDAIAKTRSSIPGVGLVSPPPHHDIYSIEDLAELIYNLKCANPEARISVKLVSEVGVGVVAAGVAKGLAEHITISGHDGGTGASTWTGIKHAGLPWELGLAETHQTLVLNDLRSRVKVQTDGQLRTGRDVVIAALLGADEFAFSTAPLIALGCIMMRKCHLNTCPVGVATQDPELRKKFDGQPEHVINYFFMLAEEVRQHMAELGFRTFQEMIGHSDRLVVAKQLANDKCRLLDFGKILQRADEMRQGVNTLGGSVEQNFELENRLDNKLIEAAQDVIDGKKDHVSLDMEITSQSRAFATTLSFHIAKKFCDQGLPDKSIQIKLHGSAGQSFCAFLAHGVYVELEGDANDYVGKGLSGGTVVVYPPKDMASDFKTEENIIVGNVCLYGATRGTAYFRGVAAERFCVRNSGATAVCEGVGNHGCEYMTGGRAIILGPTGCNFAAGMSGGIAYVLDRSGQFPILCNKESVTLRPVDKAIDVTFIQEQLQKFVDLTGSEVATKVLTNWDEEVKYLVKVFPDQYRDALLKMKAKNLAKQKEAEPSTHKLTNGMDVINGSTNQNGPLEMNGEKPSNEKTEPKVIDIEEAIPDAEMEKRQLERILDKTRGFVKYKRNNQPYRKVAVRMKDWGEIYDHKSVKKELKTQAARCMDCGTPFCQGHTGCPLGNIIPSWNDLVFKGQWQDALERLEVTNNFPEFTGRCCPAPCEGACVLGINAPAVTIKNIENTIIDHAFEQGWMKPRPPSFRTGKTVAVVGSGPSGLAAAAQLNKAGHLVTVYERSDRIGGLLMYGIPSMKLSKAVVQRRVDLMRDEGIQFVTDANVGDTISPKQLLQDHDALLLCVGSTRPRDLPIPGRDLEGIHFAMDFLGRWQQRQMGNDNDHVDAKGKDIIIIGGGDTGVDCIGTSLRMDAKSITTFEILSQPPPTRANSNPWPTWPRVLRFDYGHDEVKLKHGQDPRNFDILSEEFLDDGTGRVAGIRTVKVEWKREPSGRYTMEKVRGTERTFKADLVFLAMGFLGPEDSIINQLALDQDPRANIETVTGKYRTSVSRVYTAGDCHRGQSLVVHAINEGRQAAREIDLHLMGHTSLAGPGGVVFTPGVKVDKAKMEGVRNQPMVQCVA</sequence>
<feature type="binding site" evidence="21">
    <location>
        <position position="1160"/>
    </location>
    <ligand>
        <name>[3Fe-4S] cluster</name>
        <dbReference type="ChEBI" id="CHEBI:21137"/>
    </ligand>
</feature>
<accession>A0A913ZAI6</accession>
<keyword evidence="12" id="KW-0315">Glutamine amidotransferase</keyword>
<evidence type="ECO:0000256" key="2">
    <source>
        <dbReference type="ARBA" id="ARBA00001974"/>
    </source>
</evidence>
<protein>
    <recommendedName>
        <fullName evidence="18">glutamate synthase (NADH)</fullName>
        <ecNumber evidence="18">1.4.1.14</ecNumber>
    </recommendedName>
</protein>
<dbReference type="GeneID" id="119722078"/>
<keyword evidence="14" id="KW-0408">Iron</keyword>
<evidence type="ECO:0000256" key="12">
    <source>
        <dbReference type="ARBA" id="ARBA00022962"/>
    </source>
</evidence>
<evidence type="ECO:0000256" key="21">
    <source>
        <dbReference type="PIRSR" id="PIRSR000187-2"/>
    </source>
</evidence>
<proteinExistence type="inferred from homology"/>
<evidence type="ECO:0000256" key="19">
    <source>
        <dbReference type="ARBA" id="ARBA00048867"/>
    </source>
</evidence>
<dbReference type="CDD" id="cd00982">
    <property type="entry name" value="gltB_C"/>
    <property type="match status" value="1"/>
</dbReference>
<dbReference type="InterPro" id="IPR036188">
    <property type="entry name" value="FAD/NAD-bd_sf"/>
</dbReference>
<dbReference type="GO" id="GO:0019676">
    <property type="term" value="P:ammonia assimilation cycle"/>
    <property type="evidence" value="ECO:0007669"/>
    <property type="project" value="UniProtKB-ARBA"/>
</dbReference>
<evidence type="ECO:0000256" key="13">
    <source>
        <dbReference type="ARBA" id="ARBA00023002"/>
    </source>
</evidence>
<dbReference type="CDD" id="cd00713">
    <property type="entry name" value="GltS"/>
    <property type="match status" value="1"/>
</dbReference>
<dbReference type="EC" id="1.4.1.14" evidence="18"/>
<dbReference type="OMA" id="WDGPAAM"/>
<dbReference type="NCBIfam" id="NF008730">
    <property type="entry name" value="PRK11750.1"/>
    <property type="match status" value="1"/>
</dbReference>
<comment type="pathway">
    <text evidence="3">Energy metabolism; nitrogen metabolism.</text>
</comment>
<dbReference type="GO" id="GO:0005506">
    <property type="term" value="F:iron ion binding"/>
    <property type="evidence" value="ECO:0007669"/>
    <property type="project" value="InterPro"/>
</dbReference>
<evidence type="ECO:0000256" key="18">
    <source>
        <dbReference type="ARBA" id="ARBA00024383"/>
    </source>
</evidence>
<dbReference type="SUPFAM" id="SSF46548">
    <property type="entry name" value="alpha-helical ferredoxin"/>
    <property type="match status" value="1"/>
</dbReference>
<dbReference type="Pfam" id="PF04898">
    <property type="entry name" value="Glu_syn_central"/>
    <property type="match status" value="1"/>
</dbReference>
<dbReference type="Pfam" id="PF14691">
    <property type="entry name" value="Fer4_20"/>
    <property type="match status" value="1"/>
</dbReference>
<feature type="active site" description="For GATase activity" evidence="20">
    <location>
        <position position="35"/>
    </location>
</feature>
<dbReference type="CDD" id="cd02808">
    <property type="entry name" value="GltS_FMN"/>
    <property type="match status" value="1"/>
</dbReference>
<evidence type="ECO:0000313" key="25">
    <source>
        <dbReference type="Proteomes" id="UP000887568"/>
    </source>
</evidence>
<dbReference type="FunFam" id="3.60.20.10:FF:000043">
    <property type="entry name" value="Glutamate synthase 1 [NADH] chloroplastic"/>
    <property type="match status" value="1"/>
</dbReference>
<dbReference type="FunFam" id="3.20.20.70:FF:000031">
    <property type="entry name" value="Glutamate synthase 1 [NADH]"/>
    <property type="match status" value="1"/>
</dbReference>
<evidence type="ECO:0000256" key="14">
    <source>
        <dbReference type="ARBA" id="ARBA00023004"/>
    </source>
</evidence>
<keyword evidence="15 21" id="KW-0411">Iron-sulfur</keyword>
<dbReference type="Gene3D" id="2.160.20.60">
    <property type="entry name" value="Glutamate synthase, alpha subunit, C-terminal domain"/>
    <property type="match status" value="1"/>
</dbReference>
<evidence type="ECO:0000256" key="16">
    <source>
        <dbReference type="ARBA" id="ARBA00023164"/>
    </source>
</evidence>
<dbReference type="Proteomes" id="UP000887568">
    <property type="component" value="Unplaced"/>
</dbReference>
<keyword evidence="25" id="KW-1185">Reference proteome</keyword>
<feature type="domain" description="Glutamine amidotransferase type-2" evidence="23">
    <location>
        <begin position="35"/>
        <end position="427"/>
    </location>
</feature>
<keyword evidence="17 21" id="KW-0003">3Fe-4S</keyword>
<comment type="pathway">
    <text evidence="4">Nitrogen metabolism.</text>
</comment>
<dbReference type="InterPro" id="IPR012220">
    <property type="entry name" value="Glu_synth_euk"/>
</dbReference>
<name>A0A913ZAI6_PATMI</name>
<evidence type="ECO:0000256" key="1">
    <source>
        <dbReference type="ARBA" id="ARBA00001917"/>
    </source>
</evidence>
<dbReference type="Gene3D" id="3.60.20.10">
    <property type="entry name" value="Glutamine Phosphoribosylpyrophosphate, subunit 1, domain 1"/>
    <property type="match status" value="1"/>
</dbReference>
<evidence type="ECO:0000256" key="10">
    <source>
        <dbReference type="ARBA" id="ARBA00022723"/>
    </source>
</evidence>
<feature type="binding site" evidence="21">
    <location>
        <position position="1149"/>
    </location>
    <ligand>
        <name>[3Fe-4S] cluster</name>
        <dbReference type="ChEBI" id="CHEBI:21137"/>
    </ligand>
</feature>
<dbReference type="SUPFAM" id="SSF56235">
    <property type="entry name" value="N-terminal nucleophile aminohydrolases (Ntn hydrolases)"/>
    <property type="match status" value="1"/>
</dbReference>
<dbReference type="Pfam" id="PF00310">
    <property type="entry name" value="GATase_2"/>
    <property type="match status" value="1"/>
</dbReference>
<dbReference type="PIRSF" id="PIRSF000187">
    <property type="entry name" value="GOGAT"/>
    <property type="match status" value="1"/>
</dbReference>
<dbReference type="GO" id="GO:0016040">
    <property type="term" value="F:glutamate synthase (NADH) activity"/>
    <property type="evidence" value="ECO:0007669"/>
    <property type="project" value="UniProtKB-EC"/>
</dbReference>
<evidence type="ECO:0000256" key="11">
    <source>
        <dbReference type="ARBA" id="ARBA00022827"/>
    </source>
</evidence>
<dbReference type="InterPro" id="IPR002932">
    <property type="entry name" value="Glu_synthdom"/>
</dbReference>
<dbReference type="SUPFAM" id="SSF51971">
    <property type="entry name" value="Nucleotide-binding domain"/>
    <property type="match status" value="2"/>
</dbReference>
<dbReference type="InterPro" id="IPR002489">
    <property type="entry name" value="Glu_synth_asu_C"/>
</dbReference>
<dbReference type="Pfam" id="PF01645">
    <property type="entry name" value="Glu_synthase"/>
    <property type="match status" value="1"/>
</dbReference>
<dbReference type="InterPro" id="IPR028261">
    <property type="entry name" value="DPD_II"/>
</dbReference>
<dbReference type="Gene3D" id="3.50.50.60">
    <property type="entry name" value="FAD/NAD(P)-binding domain"/>
    <property type="match status" value="1"/>
</dbReference>
<keyword evidence="9" id="KW-0288">FMN</keyword>
<feature type="region of interest" description="Disordered" evidence="22">
    <location>
        <begin position="1531"/>
        <end position="1570"/>
    </location>
</feature>
<comment type="pathway">
    <text evidence="5">Amino-acid biosynthesis; L-glutamate biosynthesis via GLT pathway; L-glutamate from 2-oxoglutarate and L-glutamine (NAD(+) route): step 1/1.</text>
</comment>
<comment type="cofactor">
    <cofactor evidence="21">
        <name>[3Fe-4S] cluster</name>
        <dbReference type="ChEBI" id="CHEBI:21137"/>
    </cofactor>
    <text evidence="21">Binds 1 [3Fe-4S] cluster.</text>
</comment>
<keyword evidence="16" id="KW-0314">Glutamate biosynthesis</keyword>
<dbReference type="InterPro" id="IPR013785">
    <property type="entry name" value="Aldolase_TIM"/>
</dbReference>
<evidence type="ECO:0000256" key="4">
    <source>
        <dbReference type="ARBA" id="ARBA00004909"/>
    </source>
</evidence>
<keyword evidence="13" id="KW-0560">Oxidoreductase</keyword>
<dbReference type="InterPro" id="IPR017932">
    <property type="entry name" value="GATase_2_dom"/>
</dbReference>
<keyword evidence="7" id="KW-0028">Amino-acid biosynthesis</keyword>
<dbReference type="Gene3D" id="1.10.1060.10">
    <property type="entry name" value="Alpha-helical ferredoxin"/>
    <property type="match status" value="1"/>
</dbReference>
<dbReference type="GO" id="GO:0051538">
    <property type="term" value="F:3 iron, 4 sulfur cluster binding"/>
    <property type="evidence" value="ECO:0007669"/>
    <property type="project" value="UniProtKB-KW"/>
</dbReference>
<comment type="cofactor">
    <cofactor evidence="1">
        <name>FMN</name>
        <dbReference type="ChEBI" id="CHEBI:58210"/>
    </cofactor>
</comment>
<evidence type="ECO:0000256" key="8">
    <source>
        <dbReference type="ARBA" id="ARBA00022630"/>
    </source>
</evidence>
<feature type="binding site" evidence="21">
    <location>
        <position position="1155"/>
    </location>
    <ligand>
        <name>[3Fe-4S] cluster</name>
        <dbReference type="ChEBI" id="CHEBI:21137"/>
    </ligand>
</feature>
<evidence type="ECO:0000256" key="20">
    <source>
        <dbReference type="PIRSR" id="PIRSR000187-1"/>
    </source>
</evidence>
<feature type="compositionally biased region" description="Polar residues" evidence="22">
    <location>
        <begin position="944"/>
        <end position="954"/>
    </location>
</feature>
<evidence type="ECO:0000256" key="15">
    <source>
        <dbReference type="ARBA" id="ARBA00023014"/>
    </source>
</evidence>
<dbReference type="OrthoDB" id="4327079at2759"/>
<dbReference type="InterPro" id="IPR051394">
    <property type="entry name" value="Glutamate_Synthase"/>
</dbReference>
<comment type="similarity">
    <text evidence="6">Belongs to the glutamate synthase family.</text>
</comment>
<dbReference type="FunFam" id="3.40.50.720:FF:000113">
    <property type="entry name" value="Glutamate synthase [NADH], amyloplastic"/>
    <property type="match status" value="1"/>
</dbReference>
<dbReference type="GO" id="GO:0010181">
    <property type="term" value="F:FMN binding"/>
    <property type="evidence" value="ECO:0007669"/>
    <property type="project" value="InterPro"/>
</dbReference>
<dbReference type="PRINTS" id="PR00419">
    <property type="entry name" value="ADXRDTASE"/>
</dbReference>
<dbReference type="SUPFAM" id="SSF69336">
    <property type="entry name" value="Alpha subunit of glutamate synthase, C-terminal domain"/>
    <property type="match status" value="1"/>
</dbReference>
<dbReference type="RefSeq" id="XP_038048021.1">
    <property type="nucleotide sequence ID" value="XM_038192093.1"/>
</dbReference>
<evidence type="ECO:0000256" key="5">
    <source>
        <dbReference type="ARBA" id="ARBA00004944"/>
    </source>
</evidence>
<evidence type="ECO:0000313" key="24">
    <source>
        <dbReference type="EnsemblMetazoa" id="XP_038048021.1"/>
    </source>
</evidence>
<dbReference type="InterPro" id="IPR006982">
    <property type="entry name" value="Glu_synth_centr_N"/>
</dbReference>
<dbReference type="Gene3D" id="3.40.50.720">
    <property type="entry name" value="NAD(P)-binding Rossmann-like Domain"/>
    <property type="match status" value="1"/>
</dbReference>
<dbReference type="InterPro" id="IPR036485">
    <property type="entry name" value="Glu_synth_asu_C_sf"/>
</dbReference>
<dbReference type="Gene3D" id="3.20.20.70">
    <property type="entry name" value="Aldolase class I"/>
    <property type="match status" value="2"/>
</dbReference>
<dbReference type="Pfam" id="PF01493">
    <property type="entry name" value="GXGXG"/>
    <property type="match status" value="1"/>
</dbReference>
<reference evidence="24" key="1">
    <citation type="submission" date="2022-11" db="UniProtKB">
        <authorList>
            <consortium name="EnsemblMetazoa"/>
        </authorList>
    </citation>
    <scope>IDENTIFICATION</scope>
</reference>